<proteinExistence type="predicted"/>
<name>A0A3B0V7F7_9ZZZZ</name>
<accession>A0A3B0V7F7</accession>
<gene>
    <name evidence="1" type="ORF">MNBD_CHLOROFLEXI01-900</name>
</gene>
<dbReference type="AlphaFoldDB" id="A0A3B0V7F7"/>
<sequence length="66" mass="7671">MAYSFTNSKDRTYYLHRKDTTLKNGRTQTIYFFAKDIRENDSMDAVPEGYMVSESRNGLPVLKRAA</sequence>
<reference evidence="1" key="1">
    <citation type="submission" date="2018-06" db="EMBL/GenBank/DDBJ databases">
        <authorList>
            <person name="Zhirakovskaya E."/>
        </authorList>
    </citation>
    <scope>NUCLEOTIDE SEQUENCE</scope>
</reference>
<protein>
    <submittedName>
        <fullName evidence="1">Uncharacterized protein</fullName>
    </submittedName>
</protein>
<evidence type="ECO:0000313" key="1">
    <source>
        <dbReference type="EMBL" id="VAW39505.1"/>
    </source>
</evidence>
<organism evidence="1">
    <name type="scientific">hydrothermal vent metagenome</name>
    <dbReference type="NCBI Taxonomy" id="652676"/>
    <lineage>
        <taxon>unclassified sequences</taxon>
        <taxon>metagenomes</taxon>
        <taxon>ecological metagenomes</taxon>
    </lineage>
</organism>
<dbReference type="EMBL" id="UOEU01000748">
    <property type="protein sequence ID" value="VAW39505.1"/>
    <property type="molecule type" value="Genomic_DNA"/>
</dbReference>